<organism evidence="1 2">
    <name type="scientific">Claviceps arundinis</name>
    <dbReference type="NCBI Taxonomy" id="1623583"/>
    <lineage>
        <taxon>Eukaryota</taxon>
        <taxon>Fungi</taxon>
        <taxon>Dikarya</taxon>
        <taxon>Ascomycota</taxon>
        <taxon>Pezizomycotina</taxon>
        <taxon>Sordariomycetes</taxon>
        <taxon>Hypocreomycetidae</taxon>
        <taxon>Hypocreales</taxon>
        <taxon>Clavicipitaceae</taxon>
        <taxon>Claviceps</taxon>
    </lineage>
</organism>
<dbReference type="EMBL" id="SRPR01000424">
    <property type="protein sequence ID" value="KAG5953418.1"/>
    <property type="molecule type" value="Genomic_DNA"/>
</dbReference>
<sequence length="132" mass="15541">MATPLSRLAAPQHQRPGPKITALATRPYMLSAPTSTIKRVYSRRRKIEVLLFLLHHRVTDPEARDSEHYVQDGLRRPYVREASDWFQIPKRTVHNWWTNRESFDEVKEIKTDKCETRKEGKKIQTNSGYPRA</sequence>
<evidence type="ECO:0000313" key="2">
    <source>
        <dbReference type="Proteomes" id="UP000742024"/>
    </source>
</evidence>
<comment type="caution">
    <text evidence="1">The sequence shown here is derived from an EMBL/GenBank/DDBJ whole genome shotgun (WGS) entry which is preliminary data.</text>
</comment>
<accession>A0ABQ7P3C7</accession>
<name>A0ABQ7P3C7_9HYPO</name>
<keyword evidence="2" id="KW-1185">Reference proteome</keyword>
<proteinExistence type="predicted"/>
<reference evidence="1 2" key="1">
    <citation type="journal article" date="2020" name="bioRxiv">
        <title>Whole genome comparisons of ergot fungi reveals the divergence and evolution of species within the genus Claviceps are the result of varying mechanisms driving genome evolution and host range expansion.</title>
        <authorList>
            <person name="Wyka S.A."/>
            <person name="Mondo S.J."/>
            <person name="Liu M."/>
            <person name="Dettman J."/>
            <person name="Nalam V."/>
            <person name="Broders K.D."/>
        </authorList>
    </citation>
    <scope>NUCLEOTIDE SEQUENCE [LARGE SCALE GENOMIC DNA]</scope>
    <source>
        <strain evidence="1 2">LM583</strain>
    </source>
</reference>
<protein>
    <submittedName>
        <fullName evidence="1">Uncharacterized protein</fullName>
    </submittedName>
</protein>
<gene>
    <name evidence="1" type="ORF">E4U57_005440</name>
</gene>
<evidence type="ECO:0000313" key="1">
    <source>
        <dbReference type="EMBL" id="KAG5953418.1"/>
    </source>
</evidence>
<dbReference type="Proteomes" id="UP000742024">
    <property type="component" value="Unassembled WGS sequence"/>
</dbReference>